<dbReference type="GeneID" id="77731457"/>
<dbReference type="RefSeq" id="XP_052948412.1">
    <property type="nucleotide sequence ID" value="XM_053092252.1"/>
</dbReference>
<protein>
    <submittedName>
        <fullName evidence="8">Uncharacterized protein</fullName>
    </submittedName>
</protein>
<accession>A0AA38HDD4</accession>
<name>A0AA38HDD4_9TREE</name>
<dbReference type="GO" id="GO:0003735">
    <property type="term" value="F:structural constituent of ribosome"/>
    <property type="evidence" value="ECO:0007669"/>
    <property type="project" value="InterPro"/>
</dbReference>
<evidence type="ECO:0000256" key="2">
    <source>
        <dbReference type="ARBA" id="ARBA00010152"/>
    </source>
</evidence>
<keyword evidence="4" id="KW-0689">Ribosomal protein</keyword>
<sequence>MRPSTSLFGASRLPLTPKRANKDFYKGTRQSYVPGGGHRTGPPGKHVVQGKAKYRLLDEKVRYFVGPGPEVLANTNLKPYVSTQIPRISDSKIASSSTTPLPSFSPNAIPSSAESRFSTADFTKFSRRYQRASLEERQALIQNSRREWWEAMRGRFGGDEAAREERITQSVEGRVAGSA</sequence>
<dbReference type="GO" id="GO:0005762">
    <property type="term" value="C:mitochondrial large ribosomal subunit"/>
    <property type="evidence" value="ECO:0007669"/>
    <property type="project" value="InterPro"/>
</dbReference>
<comment type="caution">
    <text evidence="8">The sequence shown here is derived from an EMBL/GenBank/DDBJ whole genome shotgun (WGS) entry which is preliminary data.</text>
</comment>
<comment type="similarity">
    <text evidence="2">Belongs to the mitochondrion-specific ribosomal protein mL41 family.</text>
</comment>
<proteinExistence type="inferred from homology"/>
<keyword evidence="6" id="KW-0687">Ribonucleoprotein</keyword>
<evidence type="ECO:0000256" key="4">
    <source>
        <dbReference type="ARBA" id="ARBA00022980"/>
    </source>
</evidence>
<reference evidence="8" key="1">
    <citation type="journal article" date="2022" name="G3 (Bethesda)">
        <title>High quality genome of the basidiomycete yeast Dioszegia hungarica PDD-24b-2 isolated from cloud water.</title>
        <authorList>
            <person name="Jarrige D."/>
            <person name="Haridas S."/>
            <person name="Bleykasten-Grosshans C."/>
            <person name="Joly M."/>
            <person name="Nadalig T."/>
            <person name="Sancelme M."/>
            <person name="Vuilleumier S."/>
            <person name="Grigoriev I.V."/>
            <person name="Amato P."/>
            <person name="Bringel F."/>
        </authorList>
    </citation>
    <scope>NUCLEOTIDE SEQUENCE</scope>
    <source>
        <strain evidence="8">PDD-24b-2</strain>
    </source>
</reference>
<comment type="subcellular location">
    <subcellularLocation>
        <location evidence="1">Mitochondrion</location>
    </subcellularLocation>
</comment>
<keyword evidence="3" id="KW-0809">Transit peptide</keyword>
<dbReference type="EMBL" id="JAKWFO010000003">
    <property type="protein sequence ID" value="KAI9638635.1"/>
    <property type="molecule type" value="Genomic_DNA"/>
</dbReference>
<keyword evidence="9" id="KW-1185">Reference proteome</keyword>
<evidence type="ECO:0000256" key="6">
    <source>
        <dbReference type="ARBA" id="ARBA00023274"/>
    </source>
</evidence>
<dbReference type="AlphaFoldDB" id="A0AA38HDD4"/>
<evidence type="ECO:0000313" key="9">
    <source>
        <dbReference type="Proteomes" id="UP001164286"/>
    </source>
</evidence>
<keyword evidence="5" id="KW-0496">Mitochondrion</keyword>
<feature type="region of interest" description="Disordered" evidence="7">
    <location>
        <begin position="18"/>
        <end position="48"/>
    </location>
</feature>
<dbReference type="Proteomes" id="UP001164286">
    <property type="component" value="Unassembled WGS sequence"/>
</dbReference>
<gene>
    <name evidence="8" type="ORF">MKK02DRAFT_43034</name>
</gene>
<dbReference type="PANTHER" id="PTHR21338">
    <property type="entry name" value="MITOCHONDRIAL RIBOSOMAL PROTEIN L41"/>
    <property type="match status" value="1"/>
</dbReference>
<organism evidence="8 9">
    <name type="scientific">Dioszegia hungarica</name>
    <dbReference type="NCBI Taxonomy" id="4972"/>
    <lineage>
        <taxon>Eukaryota</taxon>
        <taxon>Fungi</taxon>
        <taxon>Dikarya</taxon>
        <taxon>Basidiomycota</taxon>
        <taxon>Agaricomycotina</taxon>
        <taxon>Tremellomycetes</taxon>
        <taxon>Tremellales</taxon>
        <taxon>Bulleribasidiaceae</taxon>
        <taxon>Dioszegia</taxon>
    </lineage>
</organism>
<feature type="region of interest" description="Disordered" evidence="7">
    <location>
        <begin position="91"/>
        <end position="112"/>
    </location>
</feature>
<evidence type="ECO:0000256" key="1">
    <source>
        <dbReference type="ARBA" id="ARBA00004173"/>
    </source>
</evidence>
<dbReference type="GO" id="GO:0006412">
    <property type="term" value="P:translation"/>
    <property type="evidence" value="ECO:0007669"/>
    <property type="project" value="TreeGrafter"/>
</dbReference>
<dbReference type="PANTHER" id="PTHR21338:SF0">
    <property type="entry name" value="LARGE RIBOSOMAL SUBUNIT PROTEIN ML41"/>
    <property type="match status" value="1"/>
</dbReference>
<dbReference type="Pfam" id="PF09809">
    <property type="entry name" value="MRP-L27"/>
    <property type="match status" value="1"/>
</dbReference>
<feature type="region of interest" description="Disordered" evidence="7">
    <location>
        <begin position="159"/>
        <end position="179"/>
    </location>
</feature>
<evidence type="ECO:0000256" key="3">
    <source>
        <dbReference type="ARBA" id="ARBA00022946"/>
    </source>
</evidence>
<dbReference type="InterPro" id="IPR019189">
    <property type="entry name" value="Ribosomal_mL41"/>
</dbReference>
<evidence type="ECO:0000256" key="7">
    <source>
        <dbReference type="SAM" id="MobiDB-lite"/>
    </source>
</evidence>
<evidence type="ECO:0000313" key="8">
    <source>
        <dbReference type="EMBL" id="KAI9638635.1"/>
    </source>
</evidence>
<feature type="compositionally biased region" description="Low complexity" evidence="7">
    <location>
        <begin position="95"/>
        <end position="106"/>
    </location>
</feature>
<evidence type="ECO:0000256" key="5">
    <source>
        <dbReference type="ARBA" id="ARBA00023128"/>
    </source>
</evidence>